<sequence>MVSVTQFLRLRFEEMNKQRRRNVQAHGCLARMVNLFDFGTVGNGKKLLTEKPHFDHGSIKGNQFDQIEDKVDVRNGGVNGTPMKMLLEQEMSKEMEVKLSSTNLVAKLMGLDSFPQTQSAPRSYSSKPRLKRSLSHGEYKNVYEIWQKEGELSSNGVEGLSKKKMDIVREKFLEAKRLVTDDELRHSKEFQEAMEVLSSNKELFLEFLQESNNFFSHHLHSFQSTDPPTSEKSKRITILKPSKTVADEKFGNEPAIESSRDGSKSGKGLDFFKWPVEEEYPTKQSTRIVVLKPNGQVTKASSCPTSPRGFEGRESRDVARRVKSQILKEETLQSSVFSNGYICDDSSLNDYADSEIMSPVSRHSWDYINKYDSPFSSSPFSRASGSPESSSVCREAKKRLSERWALMAAANENLQEAKVIEKKGSNISLGDMLALPDLREDLISEEEETSNGNEQEGPKVSASCFDGNFSREEGKLKPPKGLTRSKSLPESSTSLGHKSLDSSNKSKSSRVPEELTKSKSLKWSLKGKVSNFLFSRSKKASKERSYEESPEILDSRCNNEYDASVSARSMTSREGGLSITKPTIFGNSSEWRDEPSPISVLETSFDEEDGIFFNSSILNRSSSSLEREMKSNLLGKSPPIGSIGRTLSFDDSTVARCYSSKRSTTSARDEEEDLRLLINTLLSAADLDAISDNLLSKWHSSESPLDPSLRNSYADSTEQKRLGSNVKNLVFDLVNTLLLELTPSYLGPRSSPMILSGKPLGVYVINRMQECLTGNGRVEDRWWDEDGDLSSLAVNKVVRIEVAEIGSQESLRLEMDSMGEELELKLLEELVEEALMDLSEQSKLFIPSIC</sequence>
<dbReference type="InterPro" id="IPR025486">
    <property type="entry name" value="DUF4378"/>
</dbReference>
<dbReference type="ExpressionAtlas" id="A0A5S9YAY1">
    <property type="expression patterns" value="baseline and differential"/>
</dbReference>
<dbReference type="AlphaFoldDB" id="A0A5S9YAY1"/>
<feature type="region of interest" description="Disordered" evidence="1">
    <location>
        <begin position="298"/>
        <end position="317"/>
    </location>
</feature>
<dbReference type="OrthoDB" id="1932693at2759"/>
<evidence type="ECO:0000259" key="4">
    <source>
        <dbReference type="Pfam" id="PF14383"/>
    </source>
</evidence>
<feature type="domain" description="DUF3741" evidence="2">
    <location>
        <begin position="169"/>
        <end position="212"/>
    </location>
</feature>
<gene>
    <name evidence="5" type="ORF">C24_LOCUS24420</name>
</gene>
<evidence type="ECO:0000259" key="3">
    <source>
        <dbReference type="Pfam" id="PF14309"/>
    </source>
</evidence>
<protein>
    <submittedName>
        <fullName evidence="5">Uncharacterized protein</fullName>
    </submittedName>
</protein>
<accession>A0A5S9YAY1</accession>
<evidence type="ECO:0000313" key="5">
    <source>
        <dbReference type="EMBL" id="CAA0407357.1"/>
    </source>
</evidence>
<dbReference type="Proteomes" id="UP000434276">
    <property type="component" value="Unassembled WGS sequence"/>
</dbReference>
<proteinExistence type="predicted"/>
<reference evidence="5 6" key="1">
    <citation type="submission" date="2019-12" db="EMBL/GenBank/DDBJ databases">
        <authorList>
            <person name="Jiao W.-B."/>
            <person name="Schneeberger K."/>
        </authorList>
    </citation>
    <scope>NUCLEOTIDE SEQUENCE [LARGE SCALE GENOMIC DNA]</scope>
    <source>
        <strain evidence="6">cv. C24</strain>
    </source>
</reference>
<feature type="region of interest" description="Disordered" evidence="1">
    <location>
        <begin position="445"/>
        <end position="513"/>
    </location>
</feature>
<feature type="domain" description="DUF4378" evidence="3">
    <location>
        <begin position="678"/>
        <end position="833"/>
    </location>
</feature>
<dbReference type="Pfam" id="PF12552">
    <property type="entry name" value="DUF3741"/>
    <property type="match status" value="1"/>
</dbReference>
<evidence type="ECO:0000313" key="6">
    <source>
        <dbReference type="Proteomes" id="UP000434276"/>
    </source>
</evidence>
<feature type="compositionally biased region" description="Polar residues" evidence="1">
    <location>
        <begin position="484"/>
        <end position="496"/>
    </location>
</feature>
<feature type="domain" description="DUF3741" evidence="4">
    <location>
        <begin position="103"/>
        <end position="119"/>
    </location>
</feature>
<evidence type="ECO:0000259" key="2">
    <source>
        <dbReference type="Pfam" id="PF12552"/>
    </source>
</evidence>
<organism evidence="5 6">
    <name type="scientific">Arabidopsis thaliana</name>
    <name type="common">Mouse-ear cress</name>
    <dbReference type="NCBI Taxonomy" id="3702"/>
    <lineage>
        <taxon>Eukaryota</taxon>
        <taxon>Viridiplantae</taxon>
        <taxon>Streptophyta</taxon>
        <taxon>Embryophyta</taxon>
        <taxon>Tracheophyta</taxon>
        <taxon>Spermatophyta</taxon>
        <taxon>Magnoliopsida</taxon>
        <taxon>eudicotyledons</taxon>
        <taxon>Gunneridae</taxon>
        <taxon>Pentapetalae</taxon>
        <taxon>rosids</taxon>
        <taxon>malvids</taxon>
        <taxon>Brassicales</taxon>
        <taxon>Brassicaceae</taxon>
        <taxon>Camelineae</taxon>
        <taxon>Arabidopsis</taxon>
    </lineage>
</organism>
<dbReference type="Pfam" id="PF14309">
    <property type="entry name" value="DUF4378"/>
    <property type="match status" value="1"/>
</dbReference>
<dbReference type="EMBL" id="CACSHJ010000096">
    <property type="protein sequence ID" value="CAA0407357.1"/>
    <property type="molecule type" value="Genomic_DNA"/>
</dbReference>
<name>A0A5S9YAY1_ARATH</name>
<dbReference type="PANTHER" id="PTHR46634">
    <property type="entry name" value="M REDUCTASE II SUBUNIT GAMMA, PUTATIVE (DUF3741)-RELATED"/>
    <property type="match status" value="1"/>
</dbReference>
<dbReference type="InterPro" id="IPR032795">
    <property type="entry name" value="DUF3741-assoc"/>
</dbReference>
<dbReference type="PANTHER" id="PTHR46634:SF5">
    <property type="entry name" value="M REDUCTASE II SUBUNIT GAMMA, PUTATIVE (DUF3741)-RELATED"/>
    <property type="match status" value="1"/>
</dbReference>
<dbReference type="Pfam" id="PF14383">
    <property type="entry name" value="VARLMGL"/>
    <property type="match status" value="1"/>
</dbReference>
<dbReference type="InterPro" id="IPR022212">
    <property type="entry name" value="DUF3741"/>
</dbReference>
<evidence type="ECO:0000256" key="1">
    <source>
        <dbReference type="SAM" id="MobiDB-lite"/>
    </source>
</evidence>